<sequence length="68" mass="7240">MAQGRSSQYTKVGAAMTNEKQLITVSSDTNILQAMQQSGQACSSNKQEDVSMISMVDVGRAVVEQQSG</sequence>
<reference evidence="1 2" key="1">
    <citation type="journal article" date="2023" name="Hortic Res">
        <title>Pangenome of water caltrop reveals structural variations and asymmetric subgenome divergence after allopolyploidization.</title>
        <authorList>
            <person name="Zhang X."/>
            <person name="Chen Y."/>
            <person name="Wang L."/>
            <person name="Yuan Y."/>
            <person name="Fang M."/>
            <person name="Shi L."/>
            <person name="Lu R."/>
            <person name="Comes H.P."/>
            <person name="Ma Y."/>
            <person name="Chen Y."/>
            <person name="Huang G."/>
            <person name="Zhou Y."/>
            <person name="Zheng Z."/>
            <person name="Qiu Y."/>
        </authorList>
    </citation>
    <scope>NUCLEOTIDE SEQUENCE [LARGE SCALE GENOMIC DNA]</scope>
    <source>
        <strain evidence="1">F231</strain>
    </source>
</reference>
<protein>
    <submittedName>
        <fullName evidence="1">Uncharacterized protein</fullName>
    </submittedName>
</protein>
<comment type="caution">
    <text evidence="1">The sequence shown here is derived from an EMBL/GenBank/DDBJ whole genome shotgun (WGS) entry which is preliminary data.</text>
</comment>
<gene>
    <name evidence="1" type="ORF">SAY86_029577</name>
</gene>
<dbReference type="EMBL" id="JAXQNO010000006">
    <property type="protein sequence ID" value="KAK4797251.1"/>
    <property type="molecule type" value="Genomic_DNA"/>
</dbReference>
<dbReference type="AlphaFoldDB" id="A0AAN7RG86"/>
<accession>A0AAN7RG86</accession>
<name>A0AAN7RG86_TRANT</name>
<evidence type="ECO:0000313" key="2">
    <source>
        <dbReference type="Proteomes" id="UP001346149"/>
    </source>
</evidence>
<evidence type="ECO:0000313" key="1">
    <source>
        <dbReference type="EMBL" id="KAK4797251.1"/>
    </source>
</evidence>
<organism evidence="1 2">
    <name type="scientific">Trapa natans</name>
    <name type="common">Water chestnut</name>
    <dbReference type="NCBI Taxonomy" id="22666"/>
    <lineage>
        <taxon>Eukaryota</taxon>
        <taxon>Viridiplantae</taxon>
        <taxon>Streptophyta</taxon>
        <taxon>Embryophyta</taxon>
        <taxon>Tracheophyta</taxon>
        <taxon>Spermatophyta</taxon>
        <taxon>Magnoliopsida</taxon>
        <taxon>eudicotyledons</taxon>
        <taxon>Gunneridae</taxon>
        <taxon>Pentapetalae</taxon>
        <taxon>rosids</taxon>
        <taxon>malvids</taxon>
        <taxon>Myrtales</taxon>
        <taxon>Lythraceae</taxon>
        <taxon>Trapa</taxon>
    </lineage>
</organism>
<dbReference type="Proteomes" id="UP001346149">
    <property type="component" value="Unassembled WGS sequence"/>
</dbReference>
<keyword evidence="2" id="KW-1185">Reference proteome</keyword>
<proteinExistence type="predicted"/>